<sequence>TITRVLLALSSEAHIFTCILHSIPEIIFRKEIAVIIMASPDVKYLLDAHPSLKYDKEKQNIICSLTKHEMPATVAAVESYVKGKKFKNVSNKQMYNYEQHKPHIVPSIKKGHLHEMFCTLTLRHIGKTPGDVERHIKGKRFKRALARWQKCKETGERFVPRAGGHRPSKSPVDDNDSSNGGDQYWSDSGDDDKVMDEDDLKDLYPDVVFSDGKKETARAGGGKHSHTDNLPHTTVKAASSDSDSDYDMSVLDRSSPAVEVKASVPDSATLVTKNSKKRSKDTEQTDARIKKKKKKAE</sequence>
<feature type="compositionally biased region" description="Acidic residues" evidence="1">
    <location>
        <begin position="188"/>
        <end position="197"/>
    </location>
</feature>
<organism evidence="2">
    <name type="scientific">Arion vulgaris</name>
    <dbReference type="NCBI Taxonomy" id="1028688"/>
    <lineage>
        <taxon>Eukaryota</taxon>
        <taxon>Metazoa</taxon>
        <taxon>Spiralia</taxon>
        <taxon>Lophotrochozoa</taxon>
        <taxon>Mollusca</taxon>
        <taxon>Gastropoda</taxon>
        <taxon>Heterobranchia</taxon>
        <taxon>Euthyneura</taxon>
        <taxon>Panpulmonata</taxon>
        <taxon>Eupulmonata</taxon>
        <taxon>Stylommatophora</taxon>
        <taxon>Helicina</taxon>
        <taxon>Arionoidea</taxon>
        <taxon>Arionidae</taxon>
        <taxon>Arion</taxon>
    </lineage>
</organism>
<gene>
    <name evidence="2" type="primary">ORF74542</name>
</gene>
<feature type="non-terminal residue" evidence="2">
    <location>
        <position position="1"/>
    </location>
</feature>
<protein>
    <recommendedName>
        <fullName evidence="3">Surfeit locus protein 2</fullName>
    </recommendedName>
</protein>
<evidence type="ECO:0000256" key="1">
    <source>
        <dbReference type="SAM" id="MobiDB-lite"/>
    </source>
</evidence>
<dbReference type="PANTHER" id="PTHR34348:SF1">
    <property type="entry name" value="SURFEIT LOCUS PROTEIN 2"/>
    <property type="match status" value="1"/>
</dbReference>
<dbReference type="AlphaFoldDB" id="A0A0B6ZQ82"/>
<feature type="region of interest" description="Disordered" evidence="1">
    <location>
        <begin position="212"/>
        <end position="297"/>
    </location>
</feature>
<dbReference type="Pfam" id="PF05477">
    <property type="entry name" value="SURF2"/>
    <property type="match status" value="1"/>
</dbReference>
<proteinExistence type="predicted"/>
<reference evidence="2" key="1">
    <citation type="submission" date="2014-12" db="EMBL/GenBank/DDBJ databases">
        <title>Insight into the proteome of Arion vulgaris.</title>
        <authorList>
            <person name="Aradska J."/>
            <person name="Bulat T."/>
            <person name="Smidak R."/>
            <person name="Sarate P."/>
            <person name="Gangsoo J."/>
            <person name="Sialana F."/>
            <person name="Bilban M."/>
            <person name="Lubec G."/>
        </authorList>
    </citation>
    <scope>NUCLEOTIDE SEQUENCE</scope>
    <source>
        <tissue evidence="2">Skin</tissue>
    </source>
</reference>
<dbReference type="EMBL" id="HACG01023667">
    <property type="protein sequence ID" value="CEK70532.1"/>
    <property type="molecule type" value="Transcribed_RNA"/>
</dbReference>
<dbReference type="PANTHER" id="PTHR34348">
    <property type="entry name" value="SURFEIT LOCUS PROTEIN 2"/>
    <property type="match status" value="1"/>
</dbReference>
<name>A0A0B6ZQ82_9EUPU</name>
<dbReference type="InterPro" id="IPR008833">
    <property type="entry name" value="Surf2"/>
</dbReference>
<evidence type="ECO:0008006" key="3">
    <source>
        <dbReference type="Google" id="ProtNLM"/>
    </source>
</evidence>
<evidence type="ECO:0000313" key="2">
    <source>
        <dbReference type="EMBL" id="CEK70532.1"/>
    </source>
</evidence>
<accession>A0A0B6ZQ82</accession>
<feature type="region of interest" description="Disordered" evidence="1">
    <location>
        <begin position="155"/>
        <end position="197"/>
    </location>
</feature>